<name>A0A4Y2Q0I9_ARAVE</name>
<keyword evidence="3" id="KW-1185">Reference proteome</keyword>
<organism evidence="2 3">
    <name type="scientific">Araneus ventricosus</name>
    <name type="common">Orbweaver spider</name>
    <name type="synonym">Epeira ventricosa</name>
    <dbReference type="NCBI Taxonomy" id="182803"/>
    <lineage>
        <taxon>Eukaryota</taxon>
        <taxon>Metazoa</taxon>
        <taxon>Ecdysozoa</taxon>
        <taxon>Arthropoda</taxon>
        <taxon>Chelicerata</taxon>
        <taxon>Arachnida</taxon>
        <taxon>Araneae</taxon>
        <taxon>Araneomorphae</taxon>
        <taxon>Entelegynae</taxon>
        <taxon>Araneoidea</taxon>
        <taxon>Araneidae</taxon>
        <taxon>Araneus</taxon>
    </lineage>
</organism>
<comment type="caution">
    <text evidence="2">The sequence shown here is derived from an EMBL/GenBank/DDBJ whole genome shotgun (WGS) entry which is preliminary data.</text>
</comment>
<evidence type="ECO:0000256" key="1">
    <source>
        <dbReference type="SAM" id="Coils"/>
    </source>
</evidence>
<protein>
    <submittedName>
        <fullName evidence="2">Uncharacterized protein</fullName>
    </submittedName>
</protein>
<dbReference type="Proteomes" id="UP000499080">
    <property type="component" value="Unassembled WGS sequence"/>
</dbReference>
<evidence type="ECO:0000313" key="2">
    <source>
        <dbReference type="EMBL" id="GBN56360.1"/>
    </source>
</evidence>
<gene>
    <name evidence="2" type="ORF">AVEN_223003_1</name>
</gene>
<dbReference type="EMBL" id="BGPR01012507">
    <property type="protein sequence ID" value="GBN56360.1"/>
    <property type="molecule type" value="Genomic_DNA"/>
</dbReference>
<accession>A0A4Y2Q0I9</accession>
<keyword evidence="1" id="KW-0175">Coiled coil</keyword>
<sequence>MLLPSSVSLMVGKRNLQRSGEWKPMNPDIGKRFGDKMEVLEYTGIEVISLIGSDFSIDFPVASRPVGKTVNTRNSRNNAEFFCYLCFVISRIFENKASLYIILIVGLLSPYTHRTIFVTLVSEVGFVVYGEHEIANEVGCQHRSACFASRVKERERRLKARMEKKMEAGQERMEKGKEEVKNQIQGLHGEIKEVQRNIEKVESEVRRKIVEVENKVHQRPLEEC</sequence>
<feature type="coiled-coil region" evidence="1">
    <location>
        <begin position="152"/>
        <end position="211"/>
    </location>
</feature>
<dbReference type="AlphaFoldDB" id="A0A4Y2Q0I9"/>
<proteinExistence type="predicted"/>
<evidence type="ECO:0000313" key="3">
    <source>
        <dbReference type="Proteomes" id="UP000499080"/>
    </source>
</evidence>
<reference evidence="2 3" key="1">
    <citation type="journal article" date="2019" name="Sci. Rep.">
        <title>Orb-weaving spider Araneus ventricosus genome elucidates the spidroin gene catalogue.</title>
        <authorList>
            <person name="Kono N."/>
            <person name="Nakamura H."/>
            <person name="Ohtoshi R."/>
            <person name="Moran D.A.P."/>
            <person name="Shinohara A."/>
            <person name="Yoshida Y."/>
            <person name="Fujiwara M."/>
            <person name="Mori M."/>
            <person name="Tomita M."/>
            <person name="Arakawa K."/>
        </authorList>
    </citation>
    <scope>NUCLEOTIDE SEQUENCE [LARGE SCALE GENOMIC DNA]</scope>
</reference>